<protein>
    <submittedName>
        <fullName evidence="2">Beta-N-acetylhexosaminidase</fullName>
    </submittedName>
</protein>
<reference evidence="2" key="1">
    <citation type="submission" date="2016-11" db="UniProtKB">
        <authorList>
            <consortium name="WormBaseParasite"/>
        </authorList>
    </citation>
    <scope>IDENTIFICATION</scope>
</reference>
<sequence length="153" mass="17107">MHSYVACIGDSRAVDIILDSINQVLTLHTKFPTPFVHIGADEAFQVGVCEADKKILPVKYGNDSRKLVFDHIKTLAKNITGSHPRTQVLLWFDEFKSIPPFLVKEYGLDKLVTPVVWKYTGDLDKDLPPELWTNLSVSFSSIWGGSAFKGINS</sequence>
<evidence type="ECO:0000313" key="2">
    <source>
        <dbReference type="WBParaSite" id="Hba_18573"/>
    </source>
</evidence>
<accession>A0A1I7XMM9</accession>
<name>A0A1I7XMM9_HETBA</name>
<evidence type="ECO:0000313" key="1">
    <source>
        <dbReference type="Proteomes" id="UP000095283"/>
    </source>
</evidence>
<dbReference type="SUPFAM" id="SSF51445">
    <property type="entry name" value="(Trans)glycosidases"/>
    <property type="match status" value="1"/>
</dbReference>
<dbReference type="InterPro" id="IPR017853">
    <property type="entry name" value="GH"/>
</dbReference>
<dbReference type="WBParaSite" id="Hba_18573">
    <property type="protein sequence ID" value="Hba_18573"/>
    <property type="gene ID" value="Hba_18573"/>
</dbReference>
<dbReference type="AlphaFoldDB" id="A0A1I7XMM9"/>
<dbReference type="GO" id="GO:0015929">
    <property type="term" value="F:hexosaminidase activity"/>
    <property type="evidence" value="ECO:0007669"/>
    <property type="project" value="InterPro"/>
</dbReference>
<proteinExistence type="predicted"/>
<dbReference type="Gene3D" id="3.20.20.80">
    <property type="entry name" value="Glycosidases"/>
    <property type="match status" value="1"/>
</dbReference>
<keyword evidence="1" id="KW-1185">Reference proteome</keyword>
<dbReference type="PANTHER" id="PTHR21040">
    <property type="entry name" value="BCDNA.GH04120"/>
    <property type="match status" value="1"/>
</dbReference>
<dbReference type="PANTHER" id="PTHR21040:SF8">
    <property type="entry name" value="BCDNA.GH04120"/>
    <property type="match status" value="1"/>
</dbReference>
<organism evidence="1 2">
    <name type="scientific">Heterorhabditis bacteriophora</name>
    <name type="common">Entomopathogenic nematode worm</name>
    <dbReference type="NCBI Taxonomy" id="37862"/>
    <lineage>
        <taxon>Eukaryota</taxon>
        <taxon>Metazoa</taxon>
        <taxon>Ecdysozoa</taxon>
        <taxon>Nematoda</taxon>
        <taxon>Chromadorea</taxon>
        <taxon>Rhabditida</taxon>
        <taxon>Rhabditina</taxon>
        <taxon>Rhabditomorpha</taxon>
        <taxon>Strongyloidea</taxon>
        <taxon>Heterorhabditidae</taxon>
        <taxon>Heterorhabditis</taxon>
    </lineage>
</organism>
<dbReference type="Proteomes" id="UP000095283">
    <property type="component" value="Unplaced"/>
</dbReference>
<dbReference type="InterPro" id="IPR038901">
    <property type="entry name" value="HEXDC-like"/>
</dbReference>